<dbReference type="PANTHER" id="PTHR48107:SF7">
    <property type="entry name" value="RE15974P"/>
    <property type="match status" value="1"/>
</dbReference>
<keyword evidence="3" id="KW-0560">Oxidoreductase</keyword>
<protein>
    <submittedName>
        <fullName evidence="4">Short-chain dehydrogenase/reductase SDR</fullName>
    </submittedName>
</protein>
<dbReference type="Gene3D" id="3.40.50.720">
    <property type="entry name" value="NAD(P)-binding Rossmann-like Domain"/>
    <property type="match status" value="1"/>
</dbReference>
<sequence length="269" mass="28234">MPDEVSASLKGKYALITGASRGIGAAIALQLAKKGIDGIAITYLGSESRAKSICSDIAKYGTKAVAIQADILSCTFGEDVVQSALQKLETSHLDIIVNNAALADLKGQQNFTETTLDGFQLMLQGNTFAPISLIRAALPHLPAYGGRVINISSISSREPNPDPIMTYGASKAALDSYTRSLATKYAAEKHATFNSVSTGPTTTEGMNAIMDTLPAAAIERFKSKQTAEHRFGTPEDVAFVVGFLASEESRWINGASIPANGGGVIVLHG</sequence>
<dbReference type="InterPro" id="IPR036291">
    <property type="entry name" value="NAD(P)-bd_dom_sf"/>
</dbReference>
<dbReference type="FunFam" id="3.40.50.720:FF:000084">
    <property type="entry name" value="Short-chain dehydrogenase reductase"/>
    <property type="match status" value="1"/>
</dbReference>
<gene>
    <name evidence="4" type="ORF">PCAMFM013_S004g000237</name>
</gene>
<evidence type="ECO:0000256" key="2">
    <source>
        <dbReference type="ARBA" id="ARBA00022857"/>
    </source>
</evidence>
<dbReference type="PRINTS" id="PR00081">
    <property type="entry name" value="GDHRDH"/>
</dbReference>
<evidence type="ECO:0000256" key="1">
    <source>
        <dbReference type="ARBA" id="ARBA00006484"/>
    </source>
</evidence>
<keyword evidence="2" id="KW-0521">NADP</keyword>
<dbReference type="GO" id="GO:0016614">
    <property type="term" value="F:oxidoreductase activity, acting on CH-OH group of donors"/>
    <property type="evidence" value="ECO:0007669"/>
    <property type="project" value="UniProtKB-ARBA"/>
</dbReference>
<dbReference type="Proteomes" id="UP000053732">
    <property type="component" value="Unassembled WGS sequence"/>
</dbReference>
<dbReference type="InterPro" id="IPR002347">
    <property type="entry name" value="SDR_fam"/>
</dbReference>
<dbReference type="PRINTS" id="PR00080">
    <property type="entry name" value="SDRFAMILY"/>
</dbReference>
<evidence type="ECO:0000256" key="3">
    <source>
        <dbReference type="ARBA" id="ARBA00023002"/>
    </source>
</evidence>
<dbReference type="Pfam" id="PF13561">
    <property type="entry name" value="adh_short_C2"/>
    <property type="match status" value="1"/>
</dbReference>
<comment type="similarity">
    <text evidence="1">Belongs to the short-chain dehydrogenases/reductases (SDR) family.</text>
</comment>
<organism evidence="4 5">
    <name type="scientific">Penicillium camemberti (strain FM 013)</name>
    <dbReference type="NCBI Taxonomy" id="1429867"/>
    <lineage>
        <taxon>Eukaryota</taxon>
        <taxon>Fungi</taxon>
        <taxon>Dikarya</taxon>
        <taxon>Ascomycota</taxon>
        <taxon>Pezizomycotina</taxon>
        <taxon>Eurotiomycetes</taxon>
        <taxon>Eurotiomycetidae</taxon>
        <taxon>Eurotiales</taxon>
        <taxon>Aspergillaceae</taxon>
        <taxon>Penicillium</taxon>
    </lineage>
</organism>
<dbReference type="CDD" id="cd05233">
    <property type="entry name" value="SDR_c"/>
    <property type="match status" value="1"/>
</dbReference>
<dbReference type="PANTHER" id="PTHR48107">
    <property type="entry name" value="NADPH-DEPENDENT ALDEHYDE REDUCTASE-LIKE PROTEIN, CHLOROPLASTIC-RELATED"/>
    <property type="match status" value="1"/>
</dbReference>
<evidence type="ECO:0000313" key="4">
    <source>
        <dbReference type="EMBL" id="CRL20297.1"/>
    </source>
</evidence>
<evidence type="ECO:0000313" key="5">
    <source>
        <dbReference type="Proteomes" id="UP000053732"/>
    </source>
</evidence>
<dbReference type="SUPFAM" id="SSF51735">
    <property type="entry name" value="NAD(P)-binding Rossmann-fold domains"/>
    <property type="match status" value="1"/>
</dbReference>
<dbReference type="PROSITE" id="PS00061">
    <property type="entry name" value="ADH_SHORT"/>
    <property type="match status" value="1"/>
</dbReference>
<accession>A0A0G4P1V5</accession>
<dbReference type="EMBL" id="HG793137">
    <property type="protein sequence ID" value="CRL20297.1"/>
    <property type="molecule type" value="Genomic_DNA"/>
</dbReference>
<reference evidence="4 5" key="1">
    <citation type="journal article" date="2014" name="Nat. Commun.">
        <title>Multiple recent horizontal transfers of a large genomic region in cheese making fungi.</title>
        <authorList>
            <person name="Cheeseman K."/>
            <person name="Ropars J."/>
            <person name="Renault P."/>
            <person name="Dupont J."/>
            <person name="Gouzy J."/>
            <person name="Branca A."/>
            <person name="Abraham A.L."/>
            <person name="Ceppi M."/>
            <person name="Conseiller E."/>
            <person name="Debuchy R."/>
            <person name="Malagnac F."/>
            <person name="Goarin A."/>
            <person name="Silar P."/>
            <person name="Lacoste S."/>
            <person name="Sallet E."/>
            <person name="Bensimon A."/>
            <person name="Giraud T."/>
            <person name="Brygoo Y."/>
        </authorList>
    </citation>
    <scope>NUCLEOTIDE SEQUENCE [LARGE SCALE GENOMIC DNA]</scope>
    <source>
        <strain evidence="5">FM 013</strain>
    </source>
</reference>
<name>A0A0G4P1V5_PENC3</name>
<keyword evidence="5" id="KW-1185">Reference proteome</keyword>
<dbReference type="STRING" id="1429867.A0A0G4P1V5"/>
<dbReference type="InterPro" id="IPR020904">
    <property type="entry name" value="Sc_DH/Rdtase_CS"/>
</dbReference>
<proteinExistence type="inferred from homology"/>
<dbReference type="AlphaFoldDB" id="A0A0G4P1V5"/>